<evidence type="ECO:0000256" key="1">
    <source>
        <dbReference type="SAM" id="MobiDB-lite"/>
    </source>
</evidence>
<dbReference type="Proteomes" id="UP000712281">
    <property type="component" value="Unassembled WGS sequence"/>
</dbReference>
<proteinExistence type="predicted"/>
<organism evidence="3 4">
    <name type="scientific">Brassica cretica</name>
    <name type="common">Mustard</name>
    <dbReference type="NCBI Taxonomy" id="69181"/>
    <lineage>
        <taxon>Eukaryota</taxon>
        <taxon>Viridiplantae</taxon>
        <taxon>Streptophyta</taxon>
        <taxon>Embryophyta</taxon>
        <taxon>Tracheophyta</taxon>
        <taxon>Spermatophyta</taxon>
        <taxon>Magnoliopsida</taxon>
        <taxon>eudicotyledons</taxon>
        <taxon>Gunneridae</taxon>
        <taxon>Pentapetalae</taxon>
        <taxon>rosids</taxon>
        <taxon>malvids</taxon>
        <taxon>Brassicales</taxon>
        <taxon>Brassicaceae</taxon>
        <taxon>Brassiceae</taxon>
        <taxon>Brassica</taxon>
    </lineage>
</organism>
<feature type="signal peptide" evidence="2">
    <location>
        <begin position="1"/>
        <end position="17"/>
    </location>
</feature>
<comment type="caution">
    <text evidence="3">The sequence shown here is derived from an EMBL/GenBank/DDBJ whole genome shotgun (WGS) entry which is preliminary data.</text>
</comment>
<keyword evidence="2" id="KW-0732">Signal</keyword>
<evidence type="ECO:0000313" key="3">
    <source>
        <dbReference type="EMBL" id="KAF2539233.1"/>
    </source>
</evidence>
<gene>
    <name evidence="3" type="ORF">F2Q68_00019547</name>
</gene>
<name>A0A8S9G014_BRACR</name>
<sequence length="152" mass="16796">MAADLWLFLAMIESGSASEASEIALLGLIMLLSSPPTSLKLEDLSSDVNGNKYLASPRHNWEPSLRSYPQTPVERSRHILLAASHQLDRCTQEPRVNGSGYAAPSRQSSRLDPGKNHLITSLPSWHELVVSSFHLKRLQHNSQAESQQSSRA</sequence>
<accession>A0A8S9G014</accession>
<dbReference type="EMBL" id="QGKW02002228">
    <property type="protein sequence ID" value="KAF2539233.1"/>
    <property type="molecule type" value="Genomic_DNA"/>
</dbReference>
<evidence type="ECO:0000256" key="2">
    <source>
        <dbReference type="SAM" id="SignalP"/>
    </source>
</evidence>
<dbReference type="AlphaFoldDB" id="A0A8S9G014"/>
<reference evidence="3" key="1">
    <citation type="submission" date="2019-12" db="EMBL/GenBank/DDBJ databases">
        <title>Genome sequencing and annotation of Brassica cretica.</title>
        <authorList>
            <person name="Studholme D.J."/>
            <person name="Sarris P.F."/>
        </authorList>
    </citation>
    <scope>NUCLEOTIDE SEQUENCE</scope>
    <source>
        <strain evidence="3">PFS-001/15</strain>
        <tissue evidence="3">Leaf</tissue>
    </source>
</reference>
<feature type="chain" id="PRO_5035927312" evidence="2">
    <location>
        <begin position="18"/>
        <end position="152"/>
    </location>
</feature>
<feature type="region of interest" description="Disordered" evidence="1">
    <location>
        <begin position="92"/>
        <end position="115"/>
    </location>
</feature>
<evidence type="ECO:0000313" key="4">
    <source>
        <dbReference type="Proteomes" id="UP000712281"/>
    </source>
</evidence>
<protein>
    <submittedName>
        <fullName evidence="3">Uncharacterized protein</fullName>
    </submittedName>
</protein>